<feature type="domain" description="CobW C-terminal" evidence="1">
    <location>
        <begin position="262"/>
        <end position="378"/>
    </location>
</feature>
<protein>
    <submittedName>
        <fullName evidence="2">G3E family GTPase</fullName>
    </submittedName>
</protein>
<dbReference type="InterPro" id="IPR003495">
    <property type="entry name" value="CobW/HypB/UreG_nucleotide-bd"/>
</dbReference>
<dbReference type="Pfam" id="PF07683">
    <property type="entry name" value="CobW_C"/>
    <property type="match status" value="1"/>
</dbReference>
<evidence type="ECO:0000313" key="2">
    <source>
        <dbReference type="EMBL" id="MDH6283374.1"/>
    </source>
</evidence>
<accession>A0ABT6MJ61</accession>
<comment type="caution">
    <text evidence="2">The sequence shown here is derived from an EMBL/GenBank/DDBJ whole genome shotgun (WGS) entry which is preliminary data.</text>
</comment>
<dbReference type="InterPro" id="IPR011629">
    <property type="entry name" value="CobW-like_C"/>
</dbReference>
<dbReference type="Proteomes" id="UP001160334">
    <property type="component" value="Unassembled WGS sequence"/>
</dbReference>
<dbReference type="Pfam" id="PF02492">
    <property type="entry name" value="cobW"/>
    <property type="match status" value="1"/>
</dbReference>
<gene>
    <name evidence="2" type="ORF">M2280_004622</name>
</gene>
<dbReference type="RefSeq" id="WP_280762651.1">
    <property type="nucleotide sequence ID" value="NZ_JARXVC010000014.1"/>
</dbReference>
<dbReference type="PANTHER" id="PTHR43603">
    <property type="entry name" value="COBW DOMAIN-CONTAINING PROTEIN DDB_G0274527"/>
    <property type="match status" value="1"/>
</dbReference>
<organism evidence="2 3">
    <name type="scientific">Prescottella agglutinans</name>
    <dbReference type="NCBI Taxonomy" id="1644129"/>
    <lineage>
        <taxon>Bacteria</taxon>
        <taxon>Bacillati</taxon>
        <taxon>Actinomycetota</taxon>
        <taxon>Actinomycetes</taxon>
        <taxon>Mycobacteriales</taxon>
        <taxon>Nocardiaceae</taxon>
        <taxon>Prescottella</taxon>
    </lineage>
</organism>
<evidence type="ECO:0000313" key="3">
    <source>
        <dbReference type="Proteomes" id="UP001160334"/>
    </source>
</evidence>
<dbReference type="InterPro" id="IPR051927">
    <property type="entry name" value="Zn_Chap_cDPG_Synth"/>
</dbReference>
<reference evidence="2 3" key="1">
    <citation type="submission" date="2023-04" db="EMBL/GenBank/DDBJ databases">
        <title>Forest soil microbial communities from Buena Vista Peninsula, Colon Province, Panama.</title>
        <authorList>
            <person name="Bouskill N."/>
        </authorList>
    </citation>
    <scope>NUCLEOTIDE SEQUENCE [LARGE SCALE GENOMIC DNA]</scope>
    <source>
        <strain evidence="2 3">CFH S0262</strain>
    </source>
</reference>
<sequence length="421" mass="45224">MTIVFERGSIVAAKPDGRTPLIVVSGWSGPVHETAHSFLGDGDTRTVVVRHHLDELGQGVLRRTVTTGSVDTPQVTTEILELAHGCVSCTLRYDLLPLLRKLHARSSVGRIVLELDPELEPEALCWAVENVPVVGVVGQLDGPASRDVRVEAVVTCLDTDAWWEAVTGDEDLDDDRTVAQVVVGQAAFADALVVDERGADTWLTYKTSAVLARLAPGAPTATVPDGPALLARIGAEARRGRVDGAHTPLLRGRPPLDADAGVALVEFTARRPFHPGRLHEAIDVLLDGVVTARGRLWLATRSDVALWLESAGGGLRVAAADRWLADMTDDELCDVDPERRALAALGWDERFGDRDTSLVVLVHDADPESVTAALDWALLTESELADEETWPTWDDPFGEFHTDPCAPTALGALEKNGEATS</sequence>
<dbReference type="EMBL" id="JARXVC010000014">
    <property type="protein sequence ID" value="MDH6283374.1"/>
    <property type="molecule type" value="Genomic_DNA"/>
</dbReference>
<name>A0ABT6MJ61_9NOCA</name>
<dbReference type="NCBIfam" id="NF047431">
    <property type="entry name" value="hiber_recruit"/>
    <property type="match status" value="1"/>
</dbReference>
<keyword evidence="3" id="KW-1185">Reference proteome</keyword>
<proteinExistence type="predicted"/>
<dbReference type="InterPro" id="IPR027417">
    <property type="entry name" value="P-loop_NTPase"/>
</dbReference>
<dbReference type="SUPFAM" id="SSF90002">
    <property type="entry name" value="Hypothetical protein YjiA, C-terminal domain"/>
    <property type="match status" value="1"/>
</dbReference>
<dbReference type="PANTHER" id="PTHR43603:SF1">
    <property type="entry name" value="ZINC-REGULATED GTPASE METALLOPROTEIN ACTIVATOR 1"/>
    <property type="match status" value="1"/>
</dbReference>
<dbReference type="SMART" id="SM00833">
    <property type="entry name" value="CobW_C"/>
    <property type="match status" value="1"/>
</dbReference>
<evidence type="ECO:0000259" key="1">
    <source>
        <dbReference type="SMART" id="SM00833"/>
    </source>
</evidence>
<dbReference type="Gene3D" id="3.40.50.300">
    <property type="entry name" value="P-loop containing nucleotide triphosphate hydrolases"/>
    <property type="match status" value="1"/>
</dbReference>